<dbReference type="EMBL" id="JARKIE010000141">
    <property type="protein sequence ID" value="KAJ7677205.1"/>
    <property type="molecule type" value="Genomic_DNA"/>
</dbReference>
<proteinExistence type="predicted"/>
<organism evidence="2 3">
    <name type="scientific">Mycena rosella</name>
    <name type="common">Pink bonnet</name>
    <name type="synonym">Agaricus rosellus</name>
    <dbReference type="NCBI Taxonomy" id="1033263"/>
    <lineage>
        <taxon>Eukaryota</taxon>
        <taxon>Fungi</taxon>
        <taxon>Dikarya</taxon>
        <taxon>Basidiomycota</taxon>
        <taxon>Agaricomycotina</taxon>
        <taxon>Agaricomycetes</taxon>
        <taxon>Agaricomycetidae</taxon>
        <taxon>Agaricales</taxon>
        <taxon>Marasmiineae</taxon>
        <taxon>Mycenaceae</taxon>
        <taxon>Mycena</taxon>
    </lineage>
</organism>
<feature type="region of interest" description="Disordered" evidence="1">
    <location>
        <begin position="88"/>
        <end position="110"/>
    </location>
</feature>
<evidence type="ECO:0000313" key="3">
    <source>
        <dbReference type="Proteomes" id="UP001221757"/>
    </source>
</evidence>
<sequence length="131" mass="14610">MHRLLGSTDMKVGTLITYHCRHPVDVLCPINTLVKSEQTFFLPQKGRPSLDDLLDLPEEHVIDEPTPATSDASIVAQVWHEAGVERGEIIEMDDKDSESEDEEKSPEMTTAEVMKLCRTLETVCLSKGDST</sequence>
<keyword evidence="3" id="KW-1185">Reference proteome</keyword>
<dbReference type="AlphaFoldDB" id="A0AAD7GC34"/>
<gene>
    <name evidence="2" type="ORF">B0H17DRAFT_1139845</name>
</gene>
<evidence type="ECO:0000256" key="1">
    <source>
        <dbReference type="SAM" id="MobiDB-lite"/>
    </source>
</evidence>
<dbReference type="Proteomes" id="UP001221757">
    <property type="component" value="Unassembled WGS sequence"/>
</dbReference>
<evidence type="ECO:0000313" key="2">
    <source>
        <dbReference type="EMBL" id="KAJ7677205.1"/>
    </source>
</evidence>
<protein>
    <submittedName>
        <fullName evidence="2">Uncharacterized protein</fullName>
    </submittedName>
</protein>
<name>A0AAD7GC34_MYCRO</name>
<feature type="compositionally biased region" description="Acidic residues" evidence="1">
    <location>
        <begin position="90"/>
        <end position="104"/>
    </location>
</feature>
<reference evidence="2" key="1">
    <citation type="submission" date="2023-03" db="EMBL/GenBank/DDBJ databases">
        <title>Massive genome expansion in bonnet fungi (Mycena s.s.) driven by repeated elements and novel gene families across ecological guilds.</title>
        <authorList>
            <consortium name="Lawrence Berkeley National Laboratory"/>
            <person name="Harder C.B."/>
            <person name="Miyauchi S."/>
            <person name="Viragh M."/>
            <person name="Kuo A."/>
            <person name="Thoen E."/>
            <person name="Andreopoulos B."/>
            <person name="Lu D."/>
            <person name="Skrede I."/>
            <person name="Drula E."/>
            <person name="Henrissat B."/>
            <person name="Morin E."/>
            <person name="Kohler A."/>
            <person name="Barry K."/>
            <person name="LaButti K."/>
            <person name="Morin E."/>
            <person name="Salamov A."/>
            <person name="Lipzen A."/>
            <person name="Mereny Z."/>
            <person name="Hegedus B."/>
            <person name="Baldrian P."/>
            <person name="Stursova M."/>
            <person name="Weitz H."/>
            <person name="Taylor A."/>
            <person name="Grigoriev I.V."/>
            <person name="Nagy L.G."/>
            <person name="Martin F."/>
            <person name="Kauserud H."/>
        </authorList>
    </citation>
    <scope>NUCLEOTIDE SEQUENCE</scope>
    <source>
        <strain evidence="2">CBHHK067</strain>
    </source>
</reference>
<accession>A0AAD7GC34</accession>
<comment type="caution">
    <text evidence="2">The sequence shown here is derived from an EMBL/GenBank/DDBJ whole genome shotgun (WGS) entry which is preliminary data.</text>
</comment>